<keyword evidence="11" id="KW-1185">Reference proteome</keyword>
<evidence type="ECO:0000256" key="1">
    <source>
        <dbReference type="ARBA" id="ARBA00022553"/>
    </source>
</evidence>
<dbReference type="PROSITE" id="PS50110">
    <property type="entry name" value="RESPONSE_REGULATORY"/>
    <property type="match status" value="1"/>
</dbReference>
<dbReference type="InterPro" id="IPR039420">
    <property type="entry name" value="WalR-like"/>
</dbReference>
<dbReference type="EMBL" id="BAAADJ010000021">
    <property type="protein sequence ID" value="GAA0330606.1"/>
    <property type="molecule type" value="Genomic_DNA"/>
</dbReference>
<evidence type="ECO:0000256" key="3">
    <source>
        <dbReference type="ARBA" id="ARBA00023015"/>
    </source>
</evidence>
<evidence type="ECO:0000313" key="11">
    <source>
        <dbReference type="Proteomes" id="UP001500782"/>
    </source>
</evidence>
<dbReference type="PROSITE" id="PS51755">
    <property type="entry name" value="OMPR_PHOB"/>
    <property type="match status" value="1"/>
</dbReference>
<evidence type="ECO:0000256" key="7">
    <source>
        <dbReference type="PROSITE-ProRule" id="PRU01091"/>
    </source>
</evidence>
<dbReference type="Gene3D" id="6.10.250.690">
    <property type="match status" value="1"/>
</dbReference>
<name>A0ABP3G0M1_9BACI</name>
<evidence type="ECO:0000259" key="8">
    <source>
        <dbReference type="PROSITE" id="PS50110"/>
    </source>
</evidence>
<feature type="modified residue" description="4-aspartylphosphate" evidence="6">
    <location>
        <position position="53"/>
    </location>
</feature>
<comment type="caution">
    <text evidence="10">The sequence shown here is derived from an EMBL/GenBank/DDBJ whole genome shotgun (WGS) entry which is preliminary data.</text>
</comment>
<dbReference type="CDD" id="cd00383">
    <property type="entry name" value="trans_reg_C"/>
    <property type="match status" value="1"/>
</dbReference>
<feature type="DNA-binding region" description="OmpR/PhoB-type" evidence="7">
    <location>
        <begin position="123"/>
        <end position="223"/>
    </location>
</feature>
<dbReference type="Gene3D" id="3.40.50.2300">
    <property type="match status" value="1"/>
</dbReference>
<feature type="domain" description="OmpR/PhoB-type" evidence="9">
    <location>
        <begin position="123"/>
        <end position="223"/>
    </location>
</feature>
<dbReference type="RefSeq" id="WP_343798908.1">
    <property type="nucleotide sequence ID" value="NZ_BAAADJ010000021.1"/>
</dbReference>
<dbReference type="Pfam" id="PF00072">
    <property type="entry name" value="Response_reg"/>
    <property type="match status" value="1"/>
</dbReference>
<dbReference type="Proteomes" id="UP001500782">
    <property type="component" value="Unassembled WGS sequence"/>
</dbReference>
<evidence type="ECO:0000259" key="9">
    <source>
        <dbReference type="PROSITE" id="PS51755"/>
    </source>
</evidence>
<evidence type="ECO:0000256" key="4">
    <source>
        <dbReference type="ARBA" id="ARBA00023125"/>
    </source>
</evidence>
<dbReference type="InterPro" id="IPR001867">
    <property type="entry name" value="OmpR/PhoB-type_DNA-bd"/>
</dbReference>
<reference evidence="11" key="1">
    <citation type="journal article" date="2019" name="Int. J. Syst. Evol. Microbiol.">
        <title>The Global Catalogue of Microorganisms (GCM) 10K type strain sequencing project: providing services to taxonomists for standard genome sequencing and annotation.</title>
        <authorList>
            <consortium name="The Broad Institute Genomics Platform"/>
            <consortium name="The Broad Institute Genome Sequencing Center for Infectious Disease"/>
            <person name="Wu L."/>
            <person name="Ma J."/>
        </authorList>
    </citation>
    <scope>NUCLEOTIDE SEQUENCE [LARGE SCALE GENOMIC DNA]</scope>
    <source>
        <strain evidence="11">JCM 9731</strain>
    </source>
</reference>
<keyword evidence="5" id="KW-0804">Transcription</keyword>
<dbReference type="CDD" id="cd17574">
    <property type="entry name" value="REC_OmpR"/>
    <property type="match status" value="1"/>
</dbReference>
<dbReference type="Pfam" id="PF00486">
    <property type="entry name" value="Trans_reg_C"/>
    <property type="match status" value="1"/>
</dbReference>
<organism evidence="10 11">
    <name type="scientific">Bacillus carboniphilus</name>
    <dbReference type="NCBI Taxonomy" id="86663"/>
    <lineage>
        <taxon>Bacteria</taxon>
        <taxon>Bacillati</taxon>
        <taxon>Bacillota</taxon>
        <taxon>Bacilli</taxon>
        <taxon>Bacillales</taxon>
        <taxon>Bacillaceae</taxon>
        <taxon>Bacillus</taxon>
    </lineage>
</organism>
<keyword evidence="4 7" id="KW-0238">DNA-binding</keyword>
<sequence length="225" mass="26103">MRRKILIVDDELHMLTLLKIYLENHDFQCMLMDNPLQVTDFLKKNPMDAVILDVMMPNVNGWDLLKEIREFSNVPVLYLTARTNQEDIVKGLRIGADDYITKPFDEEVLVAKLEAVLRRYYGEKALNFEGLTWDSDARRVLFVGKEITLTPKEFSLLGLFLANQRRAFSRDSLVELLWGESSDTTDRAVDSHIRNLRDKLRKAGFPVENYLQTVWGVGYKWGSTN</sequence>
<dbReference type="InterPro" id="IPR001789">
    <property type="entry name" value="Sig_transdc_resp-reg_receiver"/>
</dbReference>
<gene>
    <name evidence="10" type="ORF">GCM10008967_21390</name>
</gene>
<dbReference type="PANTHER" id="PTHR48111:SF73">
    <property type="entry name" value="ALKALINE PHOSPHATASE SYNTHESIS TRANSCRIPTIONAL REGULATORY PROTEIN PHOP"/>
    <property type="match status" value="1"/>
</dbReference>
<feature type="domain" description="Response regulatory" evidence="8">
    <location>
        <begin position="4"/>
        <end position="117"/>
    </location>
</feature>
<evidence type="ECO:0000313" key="10">
    <source>
        <dbReference type="EMBL" id="GAA0330606.1"/>
    </source>
</evidence>
<protein>
    <submittedName>
        <fullName evidence="10">Response regulator transcription factor</fullName>
    </submittedName>
</protein>
<dbReference type="SUPFAM" id="SSF52172">
    <property type="entry name" value="CheY-like"/>
    <property type="match status" value="1"/>
</dbReference>
<dbReference type="PANTHER" id="PTHR48111">
    <property type="entry name" value="REGULATOR OF RPOS"/>
    <property type="match status" value="1"/>
</dbReference>
<keyword evidence="1 6" id="KW-0597">Phosphoprotein</keyword>
<dbReference type="InterPro" id="IPR011006">
    <property type="entry name" value="CheY-like_superfamily"/>
</dbReference>
<evidence type="ECO:0000256" key="5">
    <source>
        <dbReference type="ARBA" id="ARBA00023163"/>
    </source>
</evidence>
<dbReference type="SMART" id="SM00862">
    <property type="entry name" value="Trans_reg_C"/>
    <property type="match status" value="1"/>
</dbReference>
<dbReference type="SMART" id="SM00448">
    <property type="entry name" value="REC"/>
    <property type="match status" value="1"/>
</dbReference>
<keyword evidence="3" id="KW-0805">Transcription regulation</keyword>
<keyword evidence="2" id="KW-0902">Two-component regulatory system</keyword>
<proteinExistence type="predicted"/>
<dbReference type="Gene3D" id="1.10.10.10">
    <property type="entry name" value="Winged helix-like DNA-binding domain superfamily/Winged helix DNA-binding domain"/>
    <property type="match status" value="1"/>
</dbReference>
<accession>A0ABP3G0M1</accession>
<evidence type="ECO:0000256" key="6">
    <source>
        <dbReference type="PROSITE-ProRule" id="PRU00169"/>
    </source>
</evidence>
<dbReference type="InterPro" id="IPR036388">
    <property type="entry name" value="WH-like_DNA-bd_sf"/>
</dbReference>
<evidence type="ECO:0000256" key="2">
    <source>
        <dbReference type="ARBA" id="ARBA00023012"/>
    </source>
</evidence>